<gene>
    <name evidence="1" type="primary">hemX_2</name>
    <name evidence="1" type="ORF">NCTC10786_05934</name>
</gene>
<dbReference type="EC" id="2.1.1.107" evidence="1"/>
<dbReference type="EMBL" id="UAVY01000010">
    <property type="protein sequence ID" value="SQB40812.1"/>
    <property type="molecule type" value="Genomic_DNA"/>
</dbReference>
<keyword evidence="1" id="KW-0808">Transferase</keyword>
<dbReference type="Pfam" id="PF04375">
    <property type="entry name" value="HemX"/>
    <property type="match status" value="1"/>
</dbReference>
<name>A0A2X2WBV4_CITKO</name>
<dbReference type="GO" id="GO:0004851">
    <property type="term" value="F:uroporphyrin-III C-methyltransferase activity"/>
    <property type="evidence" value="ECO:0007669"/>
    <property type="project" value="UniProtKB-EC"/>
</dbReference>
<protein>
    <submittedName>
        <fullName evidence="1">Uroporphyrinogen-III C-methyltransferase</fullName>
        <ecNumber evidence="1">2.1.1.107</ecNumber>
    </submittedName>
</protein>
<evidence type="ECO:0000313" key="1">
    <source>
        <dbReference type="EMBL" id="SQB40812.1"/>
    </source>
</evidence>
<dbReference type="GO" id="GO:0032259">
    <property type="term" value="P:methylation"/>
    <property type="evidence" value="ECO:0007669"/>
    <property type="project" value="UniProtKB-KW"/>
</dbReference>
<sequence>MDSDSSELSSSISEWRVNLQKSWQNFMDSFITIRRRDDTAVPAAGAEPGRLLT</sequence>
<evidence type="ECO:0000313" key="2">
    <source>
        <dbReference type="Proteomes" id="UP000251584"/>
    </source>
</evidence>
<dbReference type="PANTHER" id="PTHR38043">
    <property type="entry name" value="PROTEIN HEMX"/>
    <property type="match status" value="1"/>
</dbReference>
<proteinExistence type="predicted"/>
<dbReference type="Proteomes" id="UP000251584">
    <property type="component" value="Unassembled WGS sequence"/>
</dbReference>
<reference evidence="1 2" key="1">
    <citation type="submission" date="2018-06" db="EMBL/GenBank/DDBJ databases">
        <authorList>
            <consortium name="Pathogen Informatics"/>
            <person name="Doyle S."/>
        </authorList>
    </citation>
    <scope>NUCLEOTIDE SEQUENCE [LARGE SCALE GENOMIC DNA]</scope>
    <source>
        <strain evidence="1 2">NCTC10786</strain>
    </source>
</reference>
<dbReference type="InterPro" id="IPR007470">
    <property type="entry name" value="HemX"/>
</dbReference>
<keyword evidence="1" id="KW-0489">Methyltransferase</keyword>
<accession>A0A2X2WBV4</accession>
<organism evidence="1 2">
    <name type="scientific">Citrobacter koseri</name>
    <name type="common">Citrobacter diversus</name>
    <dbReference type="NCBI Taxonomy" id="545"/>
    <lineage>
        <taxon>Bacteria</taxon>
        <taxon>Pseudomonadati</taxon>
        <taxon>Pseudomonadota</taxon>
        <taxon>Gammaproteobacteria</taxon>
        <taxon>Enterobacterales</taxon>
        <taxon>Enterobacteriaceae</taxon>
        <taxon>Citrobacter</taxon>
    </lineage>
</organism>
<dbReference type="PANTHER" id="PTHR38043:SF1">
    <property type="entry name" value="PROTEIN HEMX"/>
    <property type="match status" value="1"/>
</dbReference>
<dbReference type="AlphaFoldDB" id="A0A2X2WBV4"/>